<dbReference type="Proteomes" id="UP000182762">
    <property type="component" value="Unassembled WGS sequence"/>
</dbReference>
<evidence type="ECO:0000256" key="3">
    <source>
        <dbReference type="ARBA" id="ARBA00022692"/>
    </source>
</evidence>
<keyword evidence="3 7" id="KW-0812">Transmembrane</keyword>
<accession>A0A1I5X4E1</accession>
<evidence type="ECO:0000256" key="5">
    <source>
        <dbReference type="ARBA" id="ARBA00022989"/>
    </source>
</evidence>
<keyword evidence="2" id="KW-1003">Cell membrane</keyword>
<dbReference type="EMBL" id="FOXX01000001">
    <property type="protein sequence ID" value="SFQ26731.1"/>
    <property type="molecule type" value="Genomic_DNA"/>
</dbReference>
<feature type="transmembrane region" description="Helical" evidence="7">
    <location>
        <begin position="114"/>
        <end position="136"/>
    </location>
</feature>
<evidence type="ECO:0000256" key="1">
    <source>
        <dbReference type="ARBA" id="ARBA00004651"/>
    </source>
</evidence>
<sequence>MERWLKRAYIFECFLFRSLNNQFHRKWLNGYFRFITHLGGAAVSISVCLLLLFLPFETLKAASLASALALALSHIPVALLKKLYPRKRPYLQIINSYVLQNPLRDHSFPSGHTTAIFAISTPFIISFSTLSLLLLPLSLSVALSRIYLGLHYPSDVAAGMLIGSSFGYGCFSFFL</sequence>
<reference evidence="9 10" key="1">
    <citation type="submission" date="2016-10" db="EMBL/GenBank/DDBJ databases">
        <authorList>
            <person name="Varghese N."/>
            <person name="Submissions S."/>
        </authorList>
    </citation>
    <scope>NUCLEOTIDE SEQUENCE [LARGE SCALE GENOMIC DNA]</scope>
    <source>
        <strain evidence="9 10">DSM 13796</strain>
    </source>
</reference>
<evidence type="ECO:0000256" key="2">
    <source>
        <dbReference type="ARBA" id="ARBA00022475"/>
    </source>
</evidence>
<dbReference type="CDD" id="cd01610">
    <property type="entry name" value="PAP2_like"/>
    <property type="match status" value="1"/>
</dbReference>
<name>A0A1I5X4E1_9BACI</name>
<dbReference type="RefSeq" id="WP_061802302.1">
    <property type="nucleotide sequence ID" value="NZ_FOXX01000001.1"/>
</dbReference>
<keyword evidence="5 7" id="KW-1133">Transmembrane helix</keyword>
<keyword evidence="6 7" id="KW-0472">Membrane</keyword>
<comment type="subcellular location">
    <subcellularLocation>
        <location evidence="1">Cell membrane</location>
        <topology evidence="1">Multi-pass membrane protein</topology>
    </subcellularLocation>
</comment>
<dbReference type="PANTHER" id="PTHR14969:SF62">
    <property type="entry name" value="DECAPRENYLPHOSPHORYL-5-PHOSPHORIBOSE PHOSPHATASE RV3807C-RELATED"/>
    <property type="match status" value="1"/>
</dbReference>
<feature type="domain" description="Phosphatidic acid phosphatase type 2/haloperoxidase" evidence="8">
    <location>
        <begin position="64"/>
        <end position="171"/>
    </location>
</feature>
<organism evidence="9 10">
    <name type="scientific">Priestia endophytica DSM 13796</name>
    <dbReference type="NCBI Taxonomy" id="1121089"/>
    <lineage>
        <taxon>Bacteria</taxon>
        <taxon>Bacillati</taxon>
        <taxon>Bacillota</taxon>
        <taxon>Bacilli</taxon>
        <taxon>Bacillales</taxon>
        <taxon>Bacillaceae</taxon>
        <taxon>Priestia</taxon>
    </lineage>
</organism>
<dbReference type="SMART" id="SM00014">
    <property type="entry name" value="acidPPc"/>
    <property type="match status" value="1"/>
</dbReference>
<protein>
    <submittedName>
        <fullName evidence="9">Undecaprenyl-diphosphatase</fullName>
    </submittedName>
</protein>
<evidence type="ECO:0000313" key="9">
    <source>
        <dbReference type="EMBL" id="SFQ26731.1"/>
    </source>
</evidence>
<dbReference type="SUPFAM" id="SSF48317">
    <property type="entry name" value="Acid phosphatase/Vanadium-dependent haloperoxidase"/>
    <property type="match status" value="1"/>
</dbReference>
<feature type="transmembrane region" description="Helical" evidence="7">
    <location>
        <begin position="62"/>
        <end position="80"/>
    </location>
</feature>
<feature type="transmembrane region" description="Helical" evidence="7">
    <location>
        <begin position="34"/>
        <end position="56"/>
    </location>
</feature>
<dbReference type="PANTHER" id="PTHR14969">
    <property type="entry name" value="SPHINGOSINE-1-PHOSPHATE PHOSPHOHYDROLASE"/>
    <property type="match status" value="1"/>
</dbReference>
<evidence type="ECO:0000256" key="6">
    <source>
        <dbReference type="ARBA" id="ARBA00023136"/>
    </source>
</evidence>
<feature type="transmembrane region" description="Helical" evidence="7">
    <location>
        <begin position="156"/>
        <end position="174"/>
    </location>
</feature>
<dbReference type="InterPro" id="IPR036938">
    <property type="entry name" value="PAP2/HPO_sf"/>
</dbReference>
<dbReference type="InterPro" id="IPR000326">
    <property type="entry name" value="PAP2/HPO"/>
</dbReference>
<evidence type="ECO:0000259" key="8">
    <source>
        <dbReference type="SMART" id="SM00014"/>
    </source>
</evidence>
<dbReference type="Pfam" id="PF01569">
    <property type="entry name" value="PAP2"/>
    <property type="match status" value="1"/>
</dbReference>
<dbReference type="GeneID" id="93709646"/>
<dbReference type="Gene3D" id="1.20.144.10">
    <property type="entry name" value="Phosphatidic acid phosphatase type 2/haloperoxidase"/>
    <property type="match status" value="1"/>
</dbReference>
<keyword evidence="10" id="KW-1185">Reference proteome</keyword>
<gene>
    <name evidence="9" type="ORF">SAMN02745910_00895</name>
</gene>
<proteinExistence type="predicted"/>
<keyword evidence="4" id="KW-0378">Hydrolase</keyword>
<evidence type="ECO:0000313" key="10">
    <source>
        <dbReference type="Proteomes" id="UP000182762"/>
    </source>
</evidence>
<evidence type="ECO:0000256" key="7">
    <source>
        <dbReference type="SAM" id="Phobius"/>
    </source>
</evidence>
<comment type="caution">
    <text evidence="9">The sequence shown here is derived from an EMBL/GenBank/DDBJ whole genome shotgun (WGS) entry which is preliminary data.</text>
</comment>
<evidence type="ECO:0000256" key="4">
    <source>
        <dbReference type="ARBA" id="ARBA00022801"/>
    </source>
</evidence>